<dbReference type="HOGENOM" id="CLU_028378_0_0_1"/>
<evidence type="ECO:0000313" key="10">
    <source>
        <dbReference type="Proteomes" id="UP000007646"/>
    </source>
</evidence>
<evidence type="ECO:0008006" key="11">
    <source>
        <dbReference type="Google" id="ProtNLM"/>
    </source>
</evidence>
<dbReference type="PANTHER" id="PTHR47246">
    <property type="entry name" value="MUCIN-19"/>
    <property type="match status" value="1"/>
</dbReference>
<accession>G3UN01</accession>
<dbReference type="InterPro" id="IPR006207">
    <property type="entry name" value="Cys_knot_C"/>
</dbReference>
<dbReference type="InterPro" id="IPR001007">
    <property type="entry name" value="VWF_dom"/>
</dbReference>
<dbReference type="PROSITE" id="PS01208">
    <property type="entry name" value="VWFC_1"/>
    <property type="match status" value="1"/>
</dbReference>
<evidence type="ECO:0000259" key="7">
    <source>
        <dbReference type="PROSITE" id="PS01225"/>
    </source>
</evidence>
<evidence type="ECO:0000256" key="3">
    <source>
        <dbReference type="ARBA" id="ARBA00022737"/>
    </source>
</evidence>
<evidence type="ECO:0000259" key="8">
    <source>
        <dbReference type="PROSITE" id="PS50184"/>
    </source>
</evidence>
<dbReference type="GO" id="GO:0005576">
    <property type="term" value="C:extracellular region"/>
    <property type="evidence" value="ECO:0007669"/>
    <property type="project" value="UniProtKB-SubCell"/>
</dbReference>
<dbReference type="InterPro" id="IPR029034">
    <property type="entry name" value="Cystine-knot_cytokine"/>
</dbReference>
<dbReference type="SMART" id="SM00041">
    <property type="entry name" value="CT"/>
    <property type="match status" value="1"/>
</dbReference>
<reference evidence="9" key="3">
    <citation type="submission" date="2025-09" db="UniProtKB">
        <authorList>
            <consortium name="Ensembl"/>
        </authorList>
    </citation>
    <scope>IDENTIFICATION</scope>
    <source>
        <strain evidence="9">Isolate ISIS603380</strain>
    </source>
</reference>
<keyword evidence="4 5" id="KW-1015">Disulfide bond</keyword>
<evidence type="ECO:0000256" key="6">
    <source>
        <dbReference type="SAM" id="MobiDB-lite"/>
    </source>
</evidence>
<keyword evidence="2" id="KW-0964">Secreted</keyword>
<dbReference type="Gene3D" id="2.10.90.10">
    <property type="entry name" value="Cystine-knot cytokines"/>
    <property type="match status" value="1"/>
</dbReference>
<feature type="domain" description="VWFC" evidence="8">
    <location>
        <begin position="344"/>
        <end position="410"/>
    </location>
</feature>
<feature type="region of interest" description="Disordered" evidence="6">
    <location>
        <begin position="274"/>
        <end position="338"/>
    </location>
</feature>
<feature type="compositionally biased region" description="Low complexity" evidence="6">
    <location>
        <begin position="11"/>
        <end position="28"/>
    </location>
</feature>
<dbReference type="Pfam" id="PF00007">
    <property type="entry name" value="Cys_knot"/>
    <property type="match status" value="1"/>
</dbReference>
<dbReference type="PROSITE" id="PS50184">
    <property type="entry name" value="VWFC_2"/>
    <property type="match status" value="1"/>
</dbReference>
<dbReference type="PROSITE" id="PS01185">
    <property type="entry name" value="CTCK_1"/>
    <property type="match status" value="1"/>
</dbReference>
<dbReference type="SMART" id="SM00214">
    <property type="entry name" value="VWC"/>
    <property type="match status" value="2"/>
</dbReference>
<feature type="compositionally biased region" description="Low complexity" evidence="6">
    <location>
        <begin position="143"/>
        <end position="159"/>
    </location>
</feature>
<evidence type="ECO:0000256" key="2">
    <source>
        <dbReference type="ARBA" id="ARBA00022525"/>
    </source>
</evidence>
<feature type="compositionally biased region" description="Polar residues" evidence="6">
    <location>
        <begin position="274"/>
        <end position="301"/>
    </location>
</feature>
<reference evidence="9 10" key="1">
    <citation type="submission" date="2009-06" db="EMBL/GenBank/DDBJ databases">
        <title>The Genome Sequence of Loxodonta africana (African elephant).</title>
        <authorList>
            <person name="Di Palma F."/>
            <person name="Heiman D."/>
            <person name="Young S."/>
            <person name="Johnson J."/>
            <person name="Lander E.S."/>
            <person name="Lindblad-Toh K."/>
        </authorList>
    </citation>
    <scope>NUCLEOTIDE SEQUENCE [LARGE SCALE GENOMIC DNA]</scope>
    <source>
        <strain evidence="9 10">Isolate ISIS603380</strain>
    </source>
</reference>
<sequence length="569" mass="59991">IFFLVTGTPRTSVGTTSGSESTPGLPSSDTTSSSNKPGDSISMAVGKKKKKILISGSTGVVPGSTVAPGRSSTSKVIYYNSARTNCRLRFTEGTTGPSENQVTGSKTVPTGVAQGTTVAPGSSNTEATTSLGVTGTTENERATGTSGEISGTTITSGSSNTEATTLTGERGSTGSESRTEATTSHGESETTIVGIVTGTTGAGSGTTVLPEGFKTQAMTFKESIRTTGAGVSSDFARCTTGSTVIPESSNAGNMTPAVLTSEAGMQTITTVVSSDIPESSNPGTTKQASKTTTVPGISTTGEWERSRRKRSVASLYSPSETTVAAGDQETENKSECPPVLPQTPVCHGPLGEEKSPGDVWTANCHKCTCTAAKTVDCKPKECPSPPACKTGESLRKFKSNETCCEVGYCEPKTCLFNNTDYEIGASFDDPNNPCLSYSCSDTGFIAVLQDCPKQTWCAKEDRTYDSKKCCYSCNKNNCRTSPVNVTVKFNGCKKRVEMTRCTGDCKKTVRYNYDIFQLESSCHCCQEENYEYRELALDCPDGSTKPYKYRHTTTCSCLDKCQQSTTTVS</sequence>
<proteinExistence type="predicted"/>
<reference evidence="9" key="2">
    <citation type="submission" date="2025-08" db="UniProtKB">
        <authorList>
            <consortium name="Ensembl"/>
        </authorList>
    </citation>
    <scope>IDENTIFICATION</scope>
    <source>
        <strain evidence="9">Isolate ISIS603380</strain>
    </source>
</reference>
<dbReference type="PROSITE" id="PS01225">
    <property type="entry name" value="CTCK_2"/>
    <property type="match status" value="1"/>
</dbReference>
<feature type="disulfide bond" evidence="5">
    <location>
        <begin position="505"/>
        <end position="557"/>
    </location>
</feature>
<feature type="compositionally biased region" description="Polar residues" evidence="6">
    <location>
        <begin position="160"/>
        <end position="185"/>
    </location>
</feature>
<dbReference type="AlphaFoldDB" id="G3UN01"/>
<feature type="disulfide bond" evidence="5">
    <location>
        <begin position="501"/>
        <end position="555"/>
    </location>
</feature>
<feature type="domain" description="CTCK" evidence="7">
    <location>
        <begin position="478"/>
        <end position="562"/>
    </location>
</feature>
<keyword evidence="10" id="KW-1185">Reference proteome</keyword>
<comment type="caution">
    <text evidence="5">Lacks conserved residue(s) required for the propagation of feature annotation.</text>
</comment>
<name>G3UN01_LOXAF</name>
<dbReference type="PANTHER" id="PTHR47246:SF1">
    <property type="entry name" value="MUCIN-19"/>
    <property type="match status" value="1"/>
</dbReference>
<evidence type="ECO:0000313" key="9">
    <source>
        <dbReference type="Ensembl" id="ENSLAFP00000029210.1"/>
    </source>
</evidence>
<keyword evidence="3" id="KW-0677">Repeat</keyword>
<feature type="region of interest" description="Disordered" evidence="6">
    <location>
        <begin position="90"/>
        <end position="189"/>
    </location>
</feature>
<organism evidence="9 10">
    <name type="scientific">Loxodonta africana</name>
    <name type="common">African elephant</name>
    <dbReference type="NCBI Taxonomy" id="9785"/>
    <lineage>
        <taxon>Eukaryota</taxon>
        <taxon>Metazoa</taxon>
        <taxon>Chordata</taxon>
        <taxon>Craniata</taxon>
        <taxon>Vertebrata</taxon>
        <taxon>Euteleostomi</taxon>
        <taxon>Mammalia</taxon>
        <taxon>Eutheria</taxon>
        <taxon>Afrotheria</taxon>
        <taxon>Proboscidea</taxon>
        <taxon>Elephantidae</taxon>
        <taxon>Loxodonta</taxon>
    </lineage>
</organism>
<feature type="compositionally biased region" description="Polar residues" evidence="6">
    <location>
        <begin position="92"/>
        <end position="137"/>
    </location>
</feature>
<dbReference type="Proteomes" id="UP000007646">
    <property type="component" value="Unassembled WGS sequence"/>
</dbReference>
<evidence type="ECO:0000256" key="4">
    <source>
        <dbReference type="ARBA" id="ARBA00023157"/>
    </source>
</evidence>
<dbReference type="GeneTree" id="ENSGT00720000108953"/>
<protein>
    <recommendedName>
        <fullName evidence="11">Submaxillary mucin-like protein</fullName>
    </recommendedName>
</protein>
<evidence type="ECO:0000256" key="1">
    <source>
        <dbReference type="ARBA" id="ARBA00004613"/>
    </source>
</evidence>
<feature type="region of interest" description="Disordered" evidence="6">
    <location>
        <begin position="6"/>
        <end position="44"/>
    </location>
</feature>
<dbReference type="Ensembl" id="ENSLAFT00000027446.1">
    <property type="protein sequence ID" value="ENSLAFP00000029210.1"/>
    <property type="gene ID" value="ENSLAFG00000026520.1"/>
</dbReference>
<dbReference type="InterPro" id="IPR006208">
    <property type="entry name" value="Glyco_hormone_CN"/>
</dbReference>
<evidence type="ECO:0000256" key="5">
    <source>
        <dbReference type="PROSITE-ProRule" id="PRU00039"/>
    </source>
</evidence>
<comment type="subcellular location">
    <subcellularLocation>
        <location evidence="1">Secreted</location>
    </subcellularLocation>
</comment>